<comment type="subcellular location">
    <subcellularLocation>
        <location evidence="1">Cell membrane</location>
        <topology evidence="1">Multi-pass membrane protein</topology>
    </subcellularLocation>
</comment>
<feature type="transmembrane region" description="Helical" evidence="6">
    <location>
        <begin position="147"/>
        <end position="169"/>
    </location>
</feature>
<dbReference type="GO" id="GO:0005886">
    <property type="term" value="C:plasma membrane"/>
    <property type="evidence" value="ECO:0007669"/>
    <property type="project" value="UniProtKB-SubCell"/>
</dbReference>
<feature type="transmembrane region" description="Helical" evidence="6">
    <location>
        <begin position="122"/>
        <end position="141"/>
    </location>
</feature>
<feature type="domain" description="EamA" evidence="7">
    <location>
        <begin position="149"/>
        <end position="285"/>
    </location>
</feature>
<keyword evidence="4 6" id="KW-1133">Transmembrane helix</keyword>
<dbReference type="InterPro" id="IPR037185">
    <property type="entry name" value="EmrE-like"/>
</dbReference>
<evidence type="ECO:0000256" key="1">
    <source>
        <dbReference type="ARBA" id="ARBA00004651"/>
    </source>
</evidence>
<feature type="transmembrane region" description="Helical" evidence="6">
    <location>
        <begin position="36"/>
        <end position="55"/>
    </location>
</feature>
<keyword evidence="3 6" id="KW-0812">Transmembrane</keyword>
<keyword evidence="5 6" id="KW-0472">Membrane</keyword>
<feature type="transmembrane region" description="Helical" evidence="6">
    <location>
        <begin position="212"/>
        <end position="235"/>
    </location>
</feature>
<feature type="transmembrane region" description="Helical" evidence="6">
    <location>
        <begin position="247"/>
        <end position="265"/>
    </location>
</feature>
<feature type="transmembrane region" description="Helical" evidence="6">
    <location>
        <begin position="95"/>
        <end position="115"/>
    </location>
</feature>
<feature type="transmembrane region" description="Helical" evidence="6">
    <location>
        <begin position="67"/>
        <end position="83"/>
    </location>
</feature>
<proteinExistence type="predicted"/>
<name>A0A3B0UIM4_9ZZZZ</name>
<organism evidence="8">
    <name type="scientific">hydrothermal vent metagenome</name>
    <dbReference type="NCBI Taxonomy" id="652676"/>
    <lineage>
        <taxon>unclassified sequences</taxon>
        <taxon>metagenomes</taxon>
        <taxon>ecological metagenomes</taxon>
    </lineage>
</organism>
<evidence type="ECO:0000256" key="4">
    <source>
        <dbReference type="ARBA" id="ARBA00022989"/>
    </source>
</evidence>
<dbReference type="InterPro" id="IPR050638">
    <property type="entry name" value="AA-Vitamin_Transporters"/>
</dbReference>
<sequence>MKRLQIHIIAFISMFFWGMSYVWSKIVFEVYSPLTTIYFRLLISTAVLLLFVFATGKLEPIQKRDRWLFLGSAFLNPFLYFVGENYGLSLVSASLSSIIVATIPLFAPFAAYYFFKERLKPVNIVGLVISFGGLLLIIINKDFGLNANLWGILLLFLAVFSAVFYIIVLKKLSLRYKPVTIITWQNMIGSFYFLPFFLFIDGHSFIAIRPTFNAAVSLFMLGIFASSLAYVLYTYVVKYLGVIKSSLYTNLIPVFTIIFSFYLLGEHFSSKKMVGMLVVIVGVVLSEIGKTETSIKS</sequence>
<gene>
    <name evidence="8" type="ORF">MNBD_BACTEROID07-1455</name>
</gene>
<evidence type="ECO:0000256" key="6">
    <source>
        <dbReference type="SAM" id="Phobius"/>
    </source>
</evidence>
<feature type="transmembrane region" description="Helical" evidence="6">
    <location>
        <begin position="7"/>
        <end position="24"/>
    </location>
</feature>
<dbReference type="InterPro" id="IPR000620">
    <property type="entry name" value="EamA_dom"/>
</dbReference>
<dbReference type="PANTHER" id="PTHR32322:SF18">
    <property type="entry name" value="S-ADENOSYLMETHIONINE_S-ADENOSYLHOMOCYSTEINE TRANSPORTER"/>
    <property type="match status" value="1"/>
</dbReference>
<feature type="transmembrane region" description="Helical" evidence="6">
    <location>
        <begin position="181"/>
        <end position="200"/>
    </location>
</feature>
<dbReference type="Gene3D" id="1.10.3730.20">
    <property type="match status" value="1"/>
</dbReference>
<feature type="domain" description="EamA" evidence="7">
    <location>
        <begin position="7"/>
        <end position="138"/>
    </location>
</feature>
<dbReference type="PANTHER" id="PTHR32322">
    <property type="entry name" value="INNER MEMBRANE TRANSPORTER"/>
    <property type="match status" value="1"/>
</dbReference>
<evidence type="ECO:0000259" key="7">
    <source>
        <dbReference type="Pfam" id="PF00892"/>
    </source>
</evidence>
<keyword evidence="2" id="KW-1003">Cell membrane</keyword>
<evidence type="ECO:0000256" key="3">
    <source>
        <dbReference type="ARBA" id="ARBA00022692"/>
    </source>
</evidence>
<dbReference type="Pfam" id="PF00892">
    <property type="entry name" value="EamA"/>
    <property type="match status" value="2"/>
</dbReference>
<dbReference type="EMBL" id="UOET01000528">
    <property type="protein sequence ID" value="VAW30508.1"/>
    <property type="molecule type" value="Genomic_DNA"/>
</dbReference>
<accession>A0A3B0UIM4</accession>
<evidence type="ECO:0000256" key="2">
    <source>
        <dbReference type="ARBA" id="ARBA00022475"/>
    </source>
</evidence>
<dbReference type="SUPFAM" id="SSF103481">
    <property type="entry name" value="Multidrug resistance efflux transporter EmrE"/>
    <property type="match status" value="2"/>
</dbReference>
<protein>
    <recommendedName>
        <fullName evidence="7">EamA domain-containing protein</fullName>
    </recommendedName>
</protein>
<dbReference type="AlphaFoldDB" id="A0A3B0UIM4"/>
<reference evidence="8" key="1">
    <citation type="submission" date="2018-06" db="EMBL/GenBank/DDBJ databases">
        <authorList>
            <person name="Zhirakovskaya E."/>
        </authorList>
    </citation>
    <scope>NUCLEOTIDE SEQUENCE</scope>
</reference>
<evidence type="ECO:0000313" key="8">
    <source>
        <dbReference type="EMBL" id="VAW30508.1"/>
    </source>
</evidence>
<evidence type="ECO:0000256" key="5">
    <source>
        <dbReference type="ARBA" id="ARBA00023136"/>
    </source>
</evidence>